<organism evidence="1 2">
    <name type="scientific">Aromia moschata</name>
    <dbReference type="NCBI Taxonomy" id="1265417"/>
    <lineage>
        <taxon>Eukaryota</taxon>
        <taxon>Metazoa</taxon>
        <taxon>Ecdysozoa</taxon>
        <taxon>Arthropoda</taxon>
        <taxon>Hexapoda</taxon>
        <taxon>Insecta</taxon>
        <taxon>Pterygota</taxon>
        <taxon>Neoptera</taxon>
        <taxon>Endopterygota</taxon>
        <taxon>Coleoptera</taxon>
        <taxon>Polyphaga</taxon>
        <taxon>Cucujiformia</taxon>
        <taxon>Chrysomeloidea</taxon>
        <taxon>Cerambycidae</taxon>
        <taxon>Cerambycinae</taxon>
        <taxon>Callichromatini</taxon>
        <taxon>Aromia</taxon>
    </lineage>
</organism>
<evidence type="ECO:0000313" key="1">
    <source>
        <dbReference type="EMBL" id="KAJ8945702.1"/>
    </source>
</evidence>
<reference evidence="1" key="1">
    <citation type="journal article" date="2023" name="Insect Mol. Biol.">
        <title>Genome sequencing provides insights into the evolution of gene families encoding plant cell wall-degrading enzymes in longhorned beetles.</title>
        <authorList>
            <person name="Shin N.R."/>
            <person name="Okamura Y."/>
            <person name="Kirsch R."/>
            <person name="Pauchet Y."/>
        </authorList>
    </citation>
    <scope>NUCLEOTIDE SEQUENCE</scope>
    <source>
        <strain evidence="1">AMC_N1</strain>
    </source>
</reference>
<proteinExistence type="predicted"/>
<accession>A0AAV8Y2N6</accession>
<dbReference type="AlphaFoldDB" id="A0AAV8Y2N6"/>
<dbReference type="EMBL" id="JAPWTK010000211">
    <property type="protein sequence ID" value="KAJ8945702.1"/>
    <property type="molecule type" value="Genomic_DNA"/>
</dbReference>
<dbReference type="Proteomes" id="UP001162162">
    <property type="component" value="Unassembled WGS sequence"/>
</dbReference>
<name>A0AAV8Y2N6_9CUCU</name>
<sequence>MVLGDLKNETAEEIQNALCTITTKELEASANATITRQLRGVCTSNEFNLKIDKLQMKILQEIDSIRYILEMNGFKIPDVGVKSIESYESSDPKQISYKSGNFATTSTRTEEILLYNNTILDTVDGRKFSYYWEIQNIRQLLAKSDMYKSSPIFRVLANLGFRMFACLPVKLYESILRSHNDKNGDGLLLRIRHDIRLQLYPNHLKKNYFGIGLRPDSPGFLKKHKISILNLLYPGSDIESEILYGLNDKKTFRSSTKNLELEGFIMGGSLVVKLEIYLNS</sequence>
<keyword evidence="2" id="KW-1185">Reference proteome</keyword>
<protein>
    <submittedName>
        <fullName evidence="1">Uncharacterized protein</fullName>
    </submittedName>
</protein>
<evidence type="ECO:0000313" key="2">
    <source>
        <dbReference type="Proteomes" id="UP001162162"/>
    </source>
</evidence>
<comment type="caution">
    <text evidence="1">The sequence shown here is derived from an EMBL/GenBank/DDBJ whole genome shotgun (WGS) entry which is preliminary data.</text>
</comment>
<gene>
    <name evidence="1" type="ORF">NQ318_012421</name>
</gene>